<dbReference type="FunFam" id="1.25.40.10:FF:000036">
    <property type="entry name" value="interferon-induced protein with tetratricopeptide repeats 5"/>
    <property type="match status" value="1"/>
</dbReference>
<name>A0AAW0IA47_MYOGA</name>
<dbReference type="InterPro" id="IPR011990">
    <property type="entry name" value="TPR-like_helical_dom_sf"/>
</dbReference>
<dbReference type="Pfam" id="PF13424">
    <property type="entry name" value="TPR_12"/>
    <property type="match status" value="1"/>
</dbReference>
<evidence type="ECO:0000256" key="4">
    <source>
        <dbReference type="ARBA" id="ARBA00022859"/>
    </source>
</evidence>
<dbReference type="GO" id="GO:0003723">
    <property type="term" value="F:RNA binding"/>
    <property type="evidence" value="ECO:0007669"/>
    <property type="project" value="UniProtKB-KW"/>
</dbReference>
<evidence type="ECO:0000256" key="2">
    <source>
        <dbReference type="ARBA" id="ARBA00022737"/>
    </source>
</evidence>
<protein>
    <recommendedName>
        <fullName evidence="11">Interferon-induced protein with tetratricopeptide repeats 1-like</fullName>
    </recommendedName>
</protein>
<keyword evidence="2" id="KW-0677">Repeat</keyword>
<evidence type="ECO:0000256" key="7">
    <source>
        <dbReference type="ARBA" id="ARBA00038336"/>
    </source>
</evidence>
<dbReference type="Pfam" id="PF13181">
    <property type="entry name" value="TPR_8"/>
    <property type="match status" value="1"/>
</dbReference>
<proteinExistence type="inferred from homology"/>
<dbReference type="AlphaFoldDB" id="A0AAW0IA47"/>
<reference evidence="9 10" key="1">
    <citation type="journal article" date="2023" name="bioRxiv">
        <title>Conserved and derived expression patterns and positive selection on dental genes reveal complex evolutionary context of ever-growing rodent molars.</title>
        <authorList>
            <person name="Calamari Z.T."/>
            <person name="Song A."/>
            <person name="Cohen E."/>
            <person name="Akter M."/>
            <person name="Roy R.D."/>
            <person name="Hallikas O."/>
            <person name="Christensen M.M."/>
            <person name="Li P."/>
            <person name="Marangoni P."/>
            <person name="Jernvall J."/>
            <person name="Klein O.D."/>
        </authorList>
    </citation>
    <scope>NUCLEOTIDE SEQUENCE [LARGE SCALE GENOMIC DNA]</scope>
    <source>
        <strain evidence="9">V071</strain>
    </source>
</reference>
<dbReference type="GO" id="GO:0051607">
    <property type="term" value="P:defense response to virus"/>
    <property type="evidence" value="ECO:0007669"/>
    <property type="project" value="UniProtKB-KW"/>
</dbReference>
<dbReference type="PROSITE" id="PS50005">
    <property type="entry name" value="TPR"/>
    <property type="match status" value="2"/>
</dbReference>
<organism evidence="9 10">
    <name type="scientific">Myodes glareolus</name>
    <name type="common">Bank vole</name>
    <name type="synonym">Clethrionomys glareolus</name>
    <dbReference type="NCBI Taxonomy" id="447135"/>
    <lineage>
        <taxon>Eukaryota</taxon>
        <taxon>Metazoa</taxon>
        <taxon>Chordata</taxon>
        <taxon>Craniata</taxon>
        <taxon>Vertebrata</taxon>
        <taxon>Euteleostomi</taxon>
        <taxon>Mammalia</taxon>
        <taxon>Eutheria</taxon>
        <taxon>Euarchontoglires</taxon>
        <taxon>Glires</taxon>
        <taxon>Rodentia</taxon>
        <taxon>Myomorpha</taxon>
        <taxon>Muroidea</taxon>
        <taxon>Cricetidae</taxon>
        <taxon>Arvicolinae</taxon>
        <taxon>Myodes</taxon>
    </lineage>
</organism>
<gene>
    <name evidence="9" type="ORF">U0070_008706</name>
</gene>
<dbReference type="SMART" id="SM00028">
    <property type="entry name" value="TPR"/>
    <property type="match status" value="6"/>
</dbReference>
<dbReference type="Gene3D" id="1.25.40.10">
    <property type="entry name" value="Tetratricopeptide repeat domain"/>
    <property type="match status" value="3"/>
</dbReference>
<evidence type="ECO:0008006" key="11">
    <source>
        <dbReference type="Google" id="ProtNLM"/>
    </source>
</evidence>
<keyword evidence="1" id="KW-0399">Innate immunity</keyword>
<dbReference type="EMBL" id="JBBHLL010000172">
    <property type="protein sequence ID" value="KAK7811505.1"/>
    <property type="molecule type" value="Genomic_DNA"/>
</dbReference>
<feature type="repeat" description="TPR" evidence="8">
    <location>
        <begin position="289"/>
        <end position="322"/>
    </location>
</feature>
<evidence type="ECO:0000256" key="1">
    <source>
        <dbReference type="ARBA" id="ARBA00022588"/>
    </source>
</evidence>
<dbReference type="Proteomes" id="UP001488838">
    <property type="component" value="Unassembled WGS sequence"/>
</dbReference>
<keyword evidence="6" id="KW-0051">Antiviral defense</keyword>
<dbReference type="GO" id="GO:0005829">
    <property type="term" value="C:cytosol"/>
    <property type="evidence" value="ECO:0007669"/>
    <property type="project" value="TreeGrafter"/>
</dbReference>
<dbReference type="SUPFAM" id="SSF48452">
    <property type="entry name" value="TPR-like"/>
    <property type="match status" value="2"/>
</dbReference>
<keyword evidence="10" id="KW-1185">Reference proteome</keyword>
<evidence type="ECO:0000256" key="5">
    <source>
        <dbReference type="ARBA" id="ARBA00022884"/>
    </source>
</evidence>
<evidence type="ECO:0000313" key="10">
    <source>
        <dbReference type="Proteomes" id="UP001488838"/>
    </source>
</evidence>
<feature type="repeat" description="TPR" evidence="8">
    <location>
        <begin position="473"/>
        <end position="506"/>
    </location>
</feature>
<dbReference type="GO" id="GO:0035457">
    <property type="term" value="P:cellular response to interferon-alpha"/>
    <property type="evidence" value="ECO:0007669"/>
    <property type="project" value="UniProtKB-ARBA"/>
</dbReference>
<evidence type="ECO:0000313" key="9">
    <source>
        <dbReference type="EMBL" id="KAK7811505.1"/>
    </source>
</evidence>
<comment type="caution">
    <text evidence="9">The sequence shown here is derived from an EMBL/GenBank/DDBJ whole genome shotgun (WGS) entry which is preliminary data.</text>
</comment>
<evidence type="ECO:0000256" key="8">
    <source>
        <dbReference type="PROSITE-ProRule" id="PRU00339"/>
    </source>
</evidence>
<keyword evidence="4" id="KW-0391">Immunity</keyword>
<dbReference type="PANTHER" id="PTHR10271">
    <property type="entry name" value="INTERFERON-INDUCED PROTEIN WITH TETRATRICOPEPTIDE REPEATS"/>
    <property type="match status" value="1"/>
</dbReference>
<keyword evidence="5" id="KW-0694">RNA-binding</keyword>
<evidence type="ECO:0000256" key="6">
    <source>
        <dbReference type="ARBA" id="ARBA00023118"/>
    </source>
</evidence>
<comment type="similarity">
    <text evidence="7">Belongs to the IFIT family.</text>
</comment>
<sequence length="510" mass="59342">MGGCMSEQMLAAVFKAVSHMSFKIPGRYTSMLIPYREMMTNESFRSVVRENGQADVVKENLLQLKCHFTWKLLFEDIDIPDLEMRISEEVKFLDIMSTVGMHNLLAYVRHLKGQHTEALQSLKEAETLAQREQLGKRSVVTWGNCAWVHYHMGSLAEAQTYLDKVENTCKEFASPFRYRMECAEMHCEEGWALLKCGGQNYRRAMACFAKALESEPENPEYNTGYAVATYREDFDDNNISLEPLKKAVRLNPADPYIKVYLALKFQDVGETDEAERHIEEALSSTSCQTYVFRYAAKYYRRKRCTDKALQLLHKALQTSPDSGYLHYQIGLCYRDQMIQLKTPRNTLSRRQGSMQEMAQRAICQFQKTVELRPTFDVAYVCMAEVYAEIHQYKEAEANFQMVLNMQNLIGHRKQDIHLRYGRFQQFHQNSEDMAITHYLKGLKIEETSYAWRKILIALERVADRRVQQNVRPVESTSLLGLVHKLKGNMHEALMYYEKALRLTGEMNPEF</sequence>
<dbReference type="InterPro" id="IPR019734">
    <property type="entry name" value="TPR_rpt"/>
</dbReference>
<evidence type="ECO:0000256" key="3">
    <source>
        <dbReference type="ARBA" id="ARBA00022803"/>
    </source>
</evidence>
<dbReference type="PANTHER" id="PTHR10271:SF23">
    <property type="entry name" value="INTERFERON-INDUCED PROTEIN WITH TETRATRICOPEPTIDE REPEATS 1"/>
    <property type="match status" value="1"/>
</dbReference>
<keyword evidence="3 8" id="KW-0802">TPR repeat</keyword>
<dbReference type="GO" id="GO:0045087">
    <property type="term" value="P:innate immune response"/>
    <property type="evidence" value="ECO:0007669"/>
    <property type="project" value="UniProtKB-KW"/>
</dbReference>
<accession>A0AAW0IA47</accession>